<sequence>MSKYYKLNKKYLPIVSRRNPHPLKNCLDNFKKSCGELDKLTKINDNWKNLIGLELFQECKPLNIEKKILTIAVNHPQWRQALIYNKHKLKERIEKIGIKNGD</sequence>
<dbReference type="InterPro" id="IPR007922">
    <property type="entry name" value="DciA-like"/>
</dbReference>
<accession>Q1PJZ2</accession>
<reference evidence="1" key="2">
    <citation type="submission" date="2006-04" db="EMBL/GenBank/DDBJ databases">
        <title>Sequencing of the draft fosmids and assembly of Prochlorococcus marinus environmental genome fragment.</title>
        <authorList>
            <consortium name="US DOE Joint Genome Institute (JGI)"/>
            <person name="Copeland A."/>
            <person name="Lucas S."/>
            <person name="Lapidus A."/>
            <person name="Barry K."/>
            <person name="Detter J.C."/>
            <person name="Glavina T."/>
            <person name="Hammon N."/>
            <person name="Israni S."/>
            <person name="Richardson P."/>
        </authorList>
    </citation>
    <scope>NUCLEOTIDE SEQUENCE</scope>
</reference>
<dbReference type="EMBL" id="DQ366726">
    <property type="protein sequence ID" value="ABE11236.1"/>
    <property type="molecule type" value="Genomic_DNA"/>
</dbReference>
<name>Q1PJZ2_PROMR</name>
<evidence type="ECO:0008006" key="2">
    <source>
        <dbReference type="Google" id="ProtNLM"/>
    </source>
</evidence>
<protein>
    <recommendedName>
        <fullName evidence="2">DUF721 domain-containing protein</fullName>
    </recommendedName>
</protein>
<organism evidence="1">
    <name type="scientific">uncultured Prochlorococcus marinus clone HF10-88F10</name>
    <dbReference type="NCBI Taxonomy" id="379378"/>
    <lineage>
        <taxon>Bacteria</taxon>
        <taxon>Bacillati</taxon>
        <taxon>Cyanobacteriota</taxon>
        <taxon>Cyanophyceae</taxon>
        <taxon>Synechococcales</taxon>
        <taxon>Prochlorococcaceae</taxon>
        <taxon>Prochlorococcus</taxon>
    </lineage>
</organism>
<proteinExistence type="predicted"/>
<dbReference type="AlphaFoldDB" id="Q1PJZ2"/>
<reference evidence="1" key="1">
    <citation type="journal article" date="2006" name="Science">
        <title>Genomic islands and the ecology and evolution of Prochlorococcus.</title>
        <authorList>
            <person name="Coleman M.L."/>
            <person name="Sullivan M.B."/>
            <person name="Martiny A.C."/>
            <person name="Steglich C."/>
            <person name="Barry K."/>
            <person name="Delong E.F."/>
            <person name="Chisholm S.W."/>
        </authorList>
    </citation>
    <scope>NUCLEOTIDE SEQUENCE</scope>
</reference>
<gene>
    <name evidence="1" type="ORF">HF10-88F10_0005</name>
</gene>
<dbReference type="Pfam" id="PF05258">
    <property type="entry name" value="DciA"/>
    <property type="match status" value="1"/>
</dbReference>
<evidence type="ECO:0000313" key="1">
    <source>
        <dbReference type="EMBL" id="ABE11236.1"/>
    </source>
</evidence>